<dbReference type="SMART" id="SM00042">
    <property type="entry name" value="CUB"/>
    <property type="match status" value="1"/>
</dbReference>
<sequence>MMATGPDWFVQSASLFWILTLLMSESQSKKTQTYYMSSPADCNRQHHSVGGAVVYSHKARESADHYPHNVDCPFYFRAPRSNWKLMMRVLEMDIPDRTRKGVCKDALYVYDAPTYVTRAMPEAGGITGLCGSLLPPTLKSKGEYMTVVFKTDSDGPVGRGFKYIITAYSEDQEKYGTCGAHFECDNHLCIEQALTCDGVDNCGDYSDEAGHGRARCKEECGFICKFLTLGVTASIFISVGSIVICLSCLLALICCLRRALCRKSQDSATGAGPAGAGGVVTTATSVSIGGVGNGGGHANSNGASSRVPSAFSNHGYSHAGYYPLQPVSYSPAHPPPNVIHQRTPHGSVYSSYVPNSQYHHQHHHLHHSAGTASDITQLTAHHVIPAPPGSEYTNSSSSQGTASQGCPSVPRPYTPPSSSKSGLSGRSNNSTSVTYSQGADRVALPVHL</sequence>
<keyword evidence="8" id="KW-1185">Reference proteome</keyword>
<dbReference type="CDD" id="cd00041">
    <property type="entry name" value="CUB"/>
    <property type="match status" value="1"/>
</dbReference>
<dbReference type="PROSITE" id="PS01180">
    <property type="entry name" value="CUB"/>
    <property type="match status" value="1"/>
</dbReference>
<feature type="signal peptide" evidence="5">
    <location>
        <begin position="1"/>
        <end position="28"/>
    </location>
</feature>
<keyword evidence="5" id="KW-0732">Signal</keyword>
<feature type="disulfide bond" evidence="2">
    <location>
        <begin position="184"/>
        <end position="202"/>
    </location>
</feature>
<accession>A0A433TIP6</accession>
<dbReference type="SUPFAM" id="SSF49854">
    <property type="entry name" value="Spermadhesin, CUB domain"/>
    <property type="match status" value="1"/>
</dbReference>
<keyword evidence="4" id="KW-0812">Transmembrane</keyword>
<feature type="compositionally biased region" description="Low complexity" evidence="3">
    <location>
        <begin position="417"/>
        <end position="430"/>
    </location>
</feature>
<evidence type="ECO:0000256" key="4">
    <source>
        <dbReference type="SAM" id="Phobius"/>
    </source>
</evidence>
<feature type="region of interest" description="Disordered" evidence="3">
    <location>
        <begin position="332"/>
        <end position="353"/>
    </location>
</feature>
<feature type="domain" description="CUB" evidence="6">
    <location>
        <begin position="49"/>
        <end position="168"/>
    </location>
</feature>
<comment type="caution">
    <text evidence="2">Lacks conserved residue(s) required for the propagation of feature annotation.</text>
</comment>
<keyword evidence="4" id="KW-1133">Transmembrane helix</keyword>
<evidence type="ECO:0000313" key="8">
    <source>
        <dbReference type="Proteomes" id="UP000271974"/>
    </source>
</evidence>
<evidence type="ECO:0000256" key="2">
    <source>
        <dbReference type="PROSITE-ProRule" id="PRU00124"/>
    </source>
</evidence>
<dbReference type="InterPro" id="IPR036055">
    <property type="entry name" value="LDL_receptor-like_sf"/>
</dbReference>
<dbReference type="SUPFAM" id="SSF57424">
    <property type="entry name" value="LDL receptor-like module"/>
    <property type="match status" value="1"/>
</dbReference>
<feature type="compositionally biased region" description="Polar residues" evidence="3">
    <location>
        <begin position="391"/>
        <end position="406"/>
    </location>
</feature>
<evidence type="ECO:0000256" key="5">
    <source>
        <dbReference type="SAM" id="SignalP"/>
    </source>
</evidence>
<comment type="caution">
    <text evidence="7">The sequence shown here is derived from an EMBL/GenBank/DDBJ whole genome shotgun (WGS) entry which is preliminary data.</text>
</comment>
<dbReference type="OrthoDB" id="6514358at2759"/>
<dbReference type="Gene3D" id="2.60.120.290">
    <property type="entry name" value="Spermadhesin, CUB domain"/>
    <property type="match status" value="1"/>
</dbReference>
<dbReference type="InterPro" id="IPR035914">
    <property type="entry name" value="Sperma_CUB_dom_sf"/>
</dbReference>
<dbReference type="InterPro" id="IPR002172">
    <property type="entry name" value="LDrepeatLR_classA_rpt"/>
</dbReference>
<feature type="transmembrane region" description="Helical" evidence="4">
    <location>
        <begin position="226"/>
        <end position="256"/>
    </location>
</feature>
<dbReference type="Pfam" id="PF00431">
    <property type="entry name" value="CUB"/>
    <property type="match status" value="1"/>
</dbReference>
<dbReference type="SMART" id="SM00192">
    <property type="entry name" value="LDLa"/>
    <property type="match status" value="1"/>
</dbReference>
<dbReference type="CDD" id="cd00112">
    <property type="entry name" value="LDLa"/>
    <property type="match status" value="1"/>
</dbReference>
<keyword evidence="1 2" id="KW-1015">Disulfide bond</keyword>
<dbReference type="PROSITE" id="PS50068">
    <property type="entry name" value="LDLRA_2"/>
    <property type="match status" value="1"/>
</dbReference>
<evidence type="ECO:0000256" key="1">
    <source>
        <dbReference type="ARBA" id="ARBA00023157"/>
    </source>
</evidence>
<proteinExistence type="predicted"/>
<keyword evidence="4" id="KW-0472">Membrane</keyword>
<dbReference type="AlphaFoldDB" id="A0A433TIP6"/>
<feature type="chain" id="PRO_5019248359" description="CUB domain-containing protein" evidence="5">
    <location>
        <begin position="29"/>
        <end position="448"/>
    </location>
</feature>
<dbReference type="EMBL" id="RQTK01000337">
    <property type="protein sequence ID" value="RUS81444.1"/>
    <property type="molecule type" value="Genomic_DNA"/>
</dbReference>
<gene>
    <name evidence="7" type="ORF">EGW08_010784</name>
</gene>
<reference evidence="7 8" key="1">
    <citation type="submission" date="2019-01" db="EMBL/GenBank/DDBJ databases">
        <title>A draft genome assembly of the solar-powered sea slug Elysia chlorotica.</title>
        <authorList>
            <person name="Cai H."/>
            <person name="Li Q."/>
            <person name="Fang X."/>
            <person name="Li J."/>
            <person name="Curtis N.E."/>
            <person name="Altenburger A."/>
            <person name="Shibata T."/>
            <person name="Feng M."/>
            <person name="Maeda T."/>
            <person name="Schwartz J.A."/>
            <person name="Shigenobu S."/>
            <person name="Lundholm N."/>
            <person name="Nishiyama T."/>
            <person name="Yang H."/>
            <person name="Hasebe M."/>
            <person name="Li S."/>
            <person name="Pierce S.K."/>
            <person name="Wang J."/>
        </authorList>
    </citation>
    <scope>NUCLEOTIDE SEQUENCE [LARGE SCALE GENOMIC DNA]</scope>
    <source>
        <strain evidence="7">EC2010</strain>
        <tissue evidence="7">Whole organism of an adult</tissue>
    </source>
</reference>
<dbReference type="Proteomes" id="UP000271974">
    <property type="component" value="Unassembled WGS sequence"/>
</dbReference>
<organism evidence="7 8">
    <name type="scientific">Elysia chlorotica</name>
    <name type="common">Eastern emerald elysia</name>
    <name type="synonym">Sea slug</name>
    <dbReference type="NCBI Taxonomy" id="188477"/>
    <lineage>
        <taxon>Eukaryota</taxon>
        <taxon>Metazoa</taxon>
        <taxon>Spiralia</taxon>
        <taxon>Lophotrochozoa</taxon>
        <taxon>Mollusca</taxon>
        <taxon>Gastropoda</taxon>
        <taxon>Heterobranchia</taxon>
        <taxon>Euthyneura</taxon>
        <taxon>Panpulmonata</taxon>
        <taxon>Sacoglossa</taxon>
        <taxon>Placobranchoidea</taxon>
        <taxon>Plakobranchidae</taxon>
        <taxon>Elysia</taxon>
    </lineage>
</organism>
<dbReference type="InterPro" id="IPR042333">
    <property type="entry name" value="LRAD2/Mig-13-like"/>
</dbReference>
<dbReference type="InterPro" id="IPR000859">
    <property type="entry name" value="CUB_dom"/>
</dbReference>
<evidence type="ECO:0000256" key="3">
    <source>
        <dbReference type="SAM" id="MobiDB-lite"/>
    </source>
</evidence>
<dbReference type="Pfam" id="PF00057">
    <property type="entry name" value="Ldl_recept_a"/>
    <property type="match status" value="1"/>
</dbReference>
<dbReference type="PANTHER" id="PTHR24652">
    <property type="entry name" value="LOW-DENSITY LIPOPROTEIN RECEPTOR CLASS A DOMAIN-CONTAINING PROTEIN 2"/>
    <property type="match status" value="1"/>
</dbReference>
<name>A0A433TIP6_ELYCH</name>
<protein>
    <recommendedName>
        <fullName evidence="6">CUB domain-containing protein</fullName>
    </recommendedName>
</protein>
<evidence type="ECO:0000259" key="6">
    <source>
        <dbReference type="PROSITE" id="PS01180"/>
    </source>
</evidence>
<dbReference type="STRING" id="188477.A0A433TIP6"/>
<dbReference type="PANTHER" id="PTHR24652:SF69">
    <property type="entry name" value="CUB DOMAIN-CONTAINING PROTEIN"/>
    <property type="match status" value="1"/>
</dbReference>
<dbReference type="Gene3D" id="4.10.400.10">
    <property type="entry name" value="Low-density Lipoprotein Receptor"/>
    <property type="match status" value="1"/>
</dbReference>
<feature type="region of interest" description="Disordered" evidence="3">
    <location>
        <begin position="384"/>
        <end position="448"/>
    </location>
</feature>
<evidence type="ECO:0000313" key="7">
    <source>
        <dbReference type="EMBL" id="RUS81444.1"/>
    </source>
</evidence>